<accession>A0A379SBF0</accession>
<organism evidence="1 2">
    <name type="scientific">Salmonella enterica subsp. arizonae</name>
    <dbReference type="NCBI Taxonomy" id="59203"/>
    <lineage>
        <taxon>Bacteria</taxon>
        <taxon>Pseudomonadati</taxon>
        <taxon>Pseudomonadota</taxon>
        <taxon>Gammaproteobacteria</taxon>
        <taxon>Enterobacterales</taxon>
        <taxon>Enterobacteriaceae</taxon>
        <taxon>Salmonella</taxon>
    </lineage>
</organism>
<proteinExistence type="predicted"/>
<dbReference type="Proteomes" id="UP000254124">
    <property type="component" value="Unassembled WGS sequence"/>
</dbReference>
<protein>
    <submittedName>
        <fullName evidence="1">Transcription antitermination protein</fullName>
    </submittedName>
</protein>
<dbReference type="Gene3D" id="3.30.70.940">
    <property type="entry name" value="NusG, N-terminal domain"/>
    <property type="match status" value="1"/>
</dbReference>
<dbReference type="InterPro" id="IPR036735">
    <property type="entry name" value="NGN_dom_sf"/>
</dbReference>
<dbReference type="SUPFAM" id="SSF82679">
    <property type="entry name" value="N-utilization substance G protein NusG, N-terminal domain"/>
    <property type="match status" value="1"/>
</dbReference>
<dbReference type="GO" id="GO:0006354">
    <property type="term" value="P:DNA-templated transcription elongation"/>
    <property type="evidence" value="ECO:0007669"/>
    <property type="project" value="InterPro"/>
</dbReference>
<dbReference type="EMBL" id="UGWZ01000001">
    <property type="protein sequence ID" value="SUG17490.1"/>
    <property type="molecule type" value="Genomic_DNA"/>
</dbReference>
<sequence length="46" mass="5433">MSEAPKKRWYVVQAFSGFEGRVATSLREHIKLHNMEELFWRSHGAD</sequence>
<gene>
    <name evidence="1" type="primary">nusG_2</name>
    <name evidence="1" type="ORF">NCTC7295_05253</name>
</gene>
<evidence type="ECO:0000313" key="1">
    <source>
        <dbReference type="EMBL" id="SUG17490.1"/>
    </source>
</evidence>
<name>A0A379SBF0_SALER</name>
<dbReference type="AlphaFoldDB" id="A0A379SBF0"/>
<reference evidence="1 2" key="1">
    <citation type="submission" date="2018-06" db="EMBL/GenBank/DDBJ databases">
        <authorList>
            <consortium name="Pathogen Informatics"/>
            <person name="Doyle S."/>
        </authorList>
    </citation>
    <scope>NUCLEOTIDE SEQUENCE [LARGE SCALE GENOMIC DNA]</scope>
    <source>
        <strain evidence="1 2">NCTC7295</strain>
    </source>
</reference>
<evidence type="ECO:0000313" key="2">
    <source>
        <dbReference type="Proteomes" id="UP000254124"/>
    </source>
</evidence>